<evidence type="ECO:0000313" key="1">
    <source>
        <dbReference type="EMBL" id="TDL21230.1"/>
    </source>
</evidence>
<evidence type="ECO:0000313" key="2">
    <source>
        <dbReference type="Proteomes" id="UP000294933"/>
    </source>
</evidence>
<gene>
    <name evidence="1" type="ORF">BD410DRAFT_308940</name>
</gene>
<keyword evidence="2" id="KW-1185">Reference proteome</keyword>
<protein>
    <recommendedName>
        <fullName evidence="3">F-box domain-containing protein</fullName>
    </recommendedName>
</protein>
<name>A0A4Y7Q369_9AGAM</name>
<reference evidence="1 2" key="1">
    <citation type="submission" date="2018-06" db="EMBL/GenBank/DDBJ databases">
        <title>A transcriptomic atlas of mushroom development highlights an independent origin of complex multicellularity.</title>
        <authorList>
            <consortium name="DOE Joint Genome Institute"/>
            <person name="Krizsan K."/>
            <person name="Almasi E."/>
            <person name="Merenyi Z."/>
            <person name="Sahu N."/>
            <person name="Viragh M."/>
            <person name="Koszo T."/>
            <person name="Mondo S."/>
            <person name="Kiss B."/>
            <person name="Balint B."/>
            <person name="Kues U."/>
            <person name="Barry K."/>
            <person name="Hegedus J.C."/>
            <person name="Henrissat B."/>
            <person name="Johnson J."/>
            <person name="Lipzen A."/>
            <person name="Ohm R."/>
            <person name="Nagy I."/>
            <person name="Pangilinan J."/>
            <person name="Yan J."/>
            <person name="Xiong Y."/>
            <person name="Grigoriev I.V."/>
            <person name="Hibbett D.S."/>
            <person name="Nagy L.G."/>
        </authorList>
    </citation>
    <scope>NUCLEOTIDE SEQUENCE [LARGE SCALE GENOMIC DNA]</scope>
    <source>
        <strain evidence="1 2">SZMC22713</strain>
    </source>
</reference>
<evidence type="ECO:0008006" key="3">
    <source>
        <dbReference type="Google" id="ProtNLM"/>
    </source>
</evidence>
<dbReference type="EMBL" id="ML170182">
    <property type="protein sequence ID" value="TDL21230.1"/>
    <property type="molecule type" value="Genomic_DNA"/>
</dbReference>
<dbReference type="AlphaFoldDB" id="A0A4Y7Q369"/>
<dbReference type="Proteomes" id="UP000294933">
    <property type="component" value="Unassembled WGS sequence"/>
</dbReference>
<organism evidence="1 2">
    <name type="scientific">Rickenella mellea</name>
    <dbReference type="NCBI Taxonomy" id="50990"/>
    <lineage>
        <taxon>Eukaryota</taxon>
        <taxon>Fungi</taxon>
        <taxon>Dikarya</taxon>
        <taxon>Basidiomycota</taxon>
        <taxon>Agaricomycotina</taxon>
        <taxon>Agaricomycetes</taxon>
        <taxon>Hymenochaetales</taxon>
        <taxon>Rickenellaceae</taxon>
        <taxon>Rickenella</taxon>
    </lineage>
</organism>
<proteinExistence type="predicted"/>
<sequence length="273" mass="30780">MLSPDLNFPFLSHIRIRTCNIFPTAQALLSQLTTVELRFLSSFELHLAEFSCVLHQMRCLQHLSITLEGCLHPSLHVRRLSAPDFRSVPINTLSLIIKDMTRGDVARAMFNALSFLRPSHCTLSLDNLVVNDPLEFFWDGVHADPLVLFPYGLSITVTVYHTVTNGWDPGFDLLAALANSCDIVEEIYIQAPGSAVLGFAAYSDNLVKHYPAFIQLRYCDHLSEDALEKLMKNFLFGEGTGLQSLEIISCVGISVRLLERLHEKFGARFYYRS</sequence>
<accession>A0A4Y7Q369</accession>
<dbReference type="VEuPathDB" id="FungiDB:BD410DRAFT_308940"/>